<dbReference type="EMBL" id="UFSM01000001">
    <property type="protein sequence ID" value="SUU87793.1"/>
    <property type="molecule type" value="Genomic_DNA"/>
</dbReference>
<protein>
    <recommendedName>
        <fullName evidence="3">UTP--glucose-1-phosphate uridylyltransferase</fullName>
        <ecNumber evidence="2">2.7.7.9</ecNumber>
    </recommendedName>
    <alternativeName>
        <fullName evidence="6">Alpha-D-glucosyl-1-phosphate uridylyltransferase</fullName>
    </alternativeName>
    <alternativeName>
        <fullName evidence="7">UDP-glucose pyrophosphorylase</fullName>
    </alternativeName>
    <alternativeName>
        <fullName evidence="8">Uridine diphosphoglucose pyrophosphorylase</fullName>
    </alternativeName>
</protein>
<dbReference type="Pfam" id="PF00483">
    <property type="entry name" value="NTP_transferase"/>
    <property type="match status" value="1"/>
</dbReference>
<evidence type="ECO:0000256" key="2">
    <source>
        <dbReference type="ARBA" id="ARBA00012415"/>
    </source>
</evidence>
<dbReference type="InterPro" id="IPR005771">
    <property type="entry name" value="GalU_uridylyltTrfase_bac/arc"/>
</dbReference>
<dbReference type="InterPro" id="IPR005835">
    <property type="entry name" value="NTP_transferase_dom"/>
</dbReference>
<keyword evidence="5 11" id="KW-0548">Nucleotidyltransferase</keyword>
<accession>A0A380WFK1</accession>
<sequence length="304" mass="32881">MSERIGTMKKVRKAVIPVAGLGTRFLPATKSMPKEMLPVVDRPVVQYAVDEALEAGIEHIVFVTGRNKAVIEDYFDLHPELVGTLEQAGKVDQIRSLESLLPVPGATSFTRQQAPHGLGHAVWCARDIIGDEPFALLLPDMVSFGKRGCLAEIMDLHAETGGNVIAVEQCDPSETNKYGIVGKGPDVGSGFEVTAMIEKPAPANAPSNFYINGRYILQPEIFNLLGTQKRGAGGEIQLTDAMVRLAASQAFFARAFNGRMFDCGSKEGFIQANVAFALKRADIRDSVLDAIREMVAEQDHVVAA</sequence>
<dbReference type="PANTHER" id="PTHR43197:SF1">
    <property type="entry name" value="UTP--GLUCOSE-1-PHOSPHATE URIDYLYLTRANSFERASE"/>
    <property type="match status" value="1"/>
</dbReference>
<dbReference type="PANTHER" id="PTHR43197">
    <property type="entry name" value="UTP--GLUCOSE-1-PHOSPHATE URIDYLYLTRANSFERASE"/>
    <property type="match status" value="1"/>
</dbReference>
<evidence type="ECO:0000256" key="4">
    <source>
        <dbReference type="ARBA" id="ARBA00022679"/>
    </source>
</evidence>
<evidence type="ECO:0000313" key="12">
    <source>
        <dbReference type="Proteomes" id="UP000254701"/>
    </source>
</evidence>
<evidence type="ECO:0000256" key="7">
    <source>
        <dbReference type="ARBA" id="ARBA00031959"/>
    </source>
</evidence>
<dbReference type="GO" id="GO:0003983">
    <property type="term" value="F:UTP:glucose-1-phosphate uridylyltransferase activity"/>
    <property type="evidence" value="ECO:0007669"/>
    <property type="project" value="UniProtKB-EC"/>
</dbReference>
<name>A0A380WFK1_AMIAI</name>
<dbReference type="EC" id="2.7.7.9" evidence="2"/>
<keyword evidence="4 11" id="KW-0808">Transferase</keyword>
<comment type="catalytic activity">
    <reaction evidence="9">
        <text>alpha-D-glucose 1-phosphate + UTP + H(+) = UDP-alpha-D-glucose + diphosphate</text>
        <dbReference type="Rhea" id="RHEA:19889"/>
        <dbReference type="ChEBI" id="CHEBI:15378"/>
        <dbReference type="ChEBI" id="CHEBI:33019"/>
        <dbReference type="ChEBI" id="CHEBI:46398"/>
        <dbReference type="ChEBI" id="CHEBI:58601"/>
        <dbReference type="ChEBI" id="CHEBI:58885"/>
        <dbReference type="EC" id="2.7.7.9"/>
    </reaction>
</comment>
<evidence type="ECO:0000256" key="6">
    <source>
        <dbReference type="ARBA" id="ARBA00031455"/>
    </source>
</evidence>
<evidence type="ECO:0000256" key="1">
    <source>
        <dbReference type="ARBA" id="ARBA00006890"/>
    </source>
</evidence>
<dbReference type="SUPFAM" id="SSF53448">
    <property type="entry name" value="Nucleotide-diphospho-sugar transferases"/>
    <property type="match status" value="1"/>
</dbReference>
<evidence type="ECO:0000256" key="8">
    <source>
        <dbReference type="ARBA" id="ARBA00032341"/>
    </source>
</evidence>
<dbReference type="Gene3D" id="3.90.550.10">
    <property type="entry name" value="Spore Coat Polysaccharide Biosynthesis Protein SpsA, Chain A"/>
    <property type="match status" value="1"/>
</dbReference>
<dbReference type="AlphaFoldDB" id="A0A380WFK1"/>
<evidence type="ECO:0000256" key="9">
    <source>
        <dbReference type="ARBA" id="ARBA00048128"/>
    </source>
</evidence>
<comment type="similarity">
    <text evidence="1">Belongs to the UDPGP type 2 family.</text>
</comment>
<dbReference type="Proteomes" id="UP000254701">
    <property type="component" value="Unassembled WGS sequence"/>
</dbReference>
<organism evidence="11 12">
    <name type="scientific">Aminobacter aminovorans</name>
    <name type="common">Chelatobacter heintzii</name>
    <dbReference type="NCBI Taxonomy" id="83263"/>
    <lineage>
        <taxon>Bacteria</taxon>
        <taxon>Pseudomonadati</taxon>
        <taxon>Pseudomonadota</taxon>
        <taxon>Alphaproteobacteria</taxon>
        <taxon>Hyphomicrobiales</taxon>
        <taxon>Phyllobacteriaceae</taxon>
        <taxon>Aminobacter</taxon>
    </lineage>
</organism>
<dbReference type="InterPro" id="IPR029044">
    <property type="entry name" value="Nucleotide-diphossugar_trans"/>
</dbReference>
<dbReference type="GO" id="GO:0006011">
    <property type="term" value="P:UDP-alpha-D-glucose metabolic process"/>
    <property type="evidence" value="ECO:0007669"/>
    <property type="project" value="InterPro"/>
</dbReference>
<feature type="domain" description="Nucleotidyl transferase" evidence="10">
    <location>
        <begin position="13"/>
        <end position="275"/>
    </location>
</feature>
<dbReference type="CDD" id="cd02541">
    <property type="entry name" value="UGPase_prokaryotic"/>
    <property type="match status" value="1"/>
</dbReference>
<evidence type="ECO:0000256" key="5">
    <source>
        <dbReference type="ARBA" id="ARBA00022695"/>
    </source>
</evidence>
<evidence type="ECO:0000256" key="3">
    <source>
        <dbReference type="ARBA" id="ARBA00019048"/>
    </source>
</evidence>
<evidence type="ECO:0000259" key="10">
    <source>
        <dbReference type="Pfam" id="PF00483"/>
    </source>
</evidence>
<evidence type="ECO:0000313" key="11">
    <source>
        <dbReference type="EMBL" id="SUU87793.1"/>
    </source>
</evidence>
<reference evidence="11 12" key="1">
    <citation type="submission" date="2018-06" db="EMBL/GenBank/DDBJ databases">
        <authorList>
            <consortium name="Pathogen Informatics"/>
            <person name="Doyle S."/>
        </authorList>
    </citation>
    <scope>NUCLEOTIDE SEQUENCE [LARGE SCALE GENOMIC DNA]</scope>
    <source>
        <strain evidence="11 12">NCTC10684</strain>
    </source>
</reference>
<gene>
    <name evidence="11" type="primary">gtaB_1</name>
    <name evidence="11" type="ORF">NCTC10684_00995</name>
</gene>
<proteinExistence type="inferred from homology"/>